<dbReference type="PANTHER" id="PTHR46609">
    <property type="entry name" value="EXONUCLEASE, PHAGE-TYPE/RECB, C-TERMINAL DOMAIN-CONTAINING PROTEIN"/>
    <property type="match status" value="1"/>
</dbReference>
<dbReference type="AlphaFoldDB" id="A0A0F9QJM5"/>
<gene>
    <name evidence="2" type="ORF">LCGC14_1007330</name>
</gene>
<dbReference type="CDD" id="cd22343">
    <property type="entry name" value="PDDEXK_lambda_exonuclease-like"/>
    <property type="match status" value="1"/>
</dbReference>
<protein>
    <recommendedName>
        <fullName evidence="1">YqaJ viral recombinase domain-containing protein</fullName>
    </recommendedName>
</protein>
<dbReference type="Pfam" id="PF09588">
    <property type="entry name" value="YqaJ"/>
    <property type="match status" value="1"/>
</dbReference>
<dbReference type="EMBL" id="LAZR01003932">
    <property type="protein sequence ID" value="KKN13341.1"/>
    <property type="molecule type" value="Genomic_DNA"/>
</dbReference>
<dbReference type="SUPFAM" id="SSF52980">
    <property type="entry name" value="Restriction endonuclease-like"/>
    <property type="match status" value="1"/>
</dbReference>
<dbReference type="Gene3D" id="3.90.320.10">
    <property type="match status" value="1"/>
</dbReference>
<feature type="domain" description="YqaJ viral recombinase" evidence="1">
    <location>
        <begin position="12"/>
        <end position="150"/>
    </location>
</feature>
<organism evidence="2">
    <name type="scientific">marine sediment metagenome</name>
    <dbReference type="NCBI Taxonomy" id="412755"/>
    <lineage>
        <taxon>unclassified sequences</taxon>
        <taxon>metagenomes</taxon>
        <taxon>ecological metagenomes</taxon>
    </lineage>
</organism>
<reference evidence="2" key="1">
    <citation type="journal article" date="2015" name="Nature">
        <title>Complex archaea that bridge the gap between prokaryotes and eukaryotes.</title>
        <authorList>
            <person name="Spang A."/>
            <person name="Saw J.H."/>
            <person name="Jorgensen S.L."/>
            <person name="Zaremba-Niedzwiedzka K."/>
            <person name="Martijn J."/>
            <person name="Lind A.E."/>
            <person name="van Eijk R."/>
            <person name="Schleper C."/>
            <person name="Guy L."/>
            <person name="Ettema T.J."/>
        </authorList>
    </citation>
    <scope>NUCLEOTIDE SEQUENCE</scope>
</reference>
<name>A0A0F9QJM5_9ZZZZ</name>
<dbReference type="InterPro" id="IPR051703">
    <property type="entry name" value="NF-kappa-B_Signaling_Reg"/>
</dbReference>
<accession>A0A0F9QJM5</accession>
<dbReference type="InterPro" id="IPR011335">
    <property type="entry name" value="Restrct_endonuc-II-like"/>
</dbReference>
<evidence type="ECO:0000259" key="1">
    <source>
        <dbReference type="Pfam" id="PF09588"/>
    </source>
</evidence>
<comment type="caution">
    <text evidence="2">The sequence shown here is derived from an EMBL/GenBank/DDBJ whole genome shotgun (WGS) entry which is preliminary data.</text>
</comment>
<dbReference type="InterPro" id="IPR019080">
    <property type="entry name" value="YqaJ_viral_recombinase"/>
</dbReference>
<dbReference type="PANTHER" id="PTHR46609:SF6">
    <property type="entry name" value="EXONUCLEASE, PHAGE-TYPE_RECB, C-TERMINAL DOMAIN-CONTAINING PROTEIN-RELATED"/>
    <property type="match status" value="1"/>
</dbReference>
<sequence>MNFHDVEQNSDEWYELRAGRFTSSNMPKVMAVFGKAFSVPAKQYAVRIAVEQLTKKPLVNNYYNEHMERGHLQEPIARRLYEEQTFCDVSNGGFFCSDFIGCSPDGLVYEEGVIEIKSVLAHIHFANIKRGTIDPAYRWQCIGNLKFTGRKWLDFVSYCADFPPEKQLYRSRIYAVHAWQAFEMIDERLALFEKLVVKFKKTIKDSLYFT</sequence>
<dbReference type="InterPro" id="IPR011604">
    <property type="entry name" value="PDDEXK-like_dom_sf"/>
</dbReference>
<proteinExistence type="predicted"/>
<evidence type="ECO:0000313" key="2">
    <source>
        <dbReference type="EMBL" id="KKN13341.1"/>
    </source>
</evidence>